<evidence type="ECO:0000313" key="1">
    <source>
        <dbReference type="EMBL" id="WSD08342.1"/>
    </source>
</evidence>
<keyword evidence="2" id="KW-1185">Reference proteome</keyword>
<dbReference type="Proteomes" id="UP001335325">
    <property type="component" value="Chromosome"/>
</dbReference>
<dbReference type="GeneID" id="91545536"/>
<dbReference type="EMBL" id="CP109134">
    <property type="protein sequence ID" value="WSD08342.1"/>
    <property type="molecule type" value="Genomic_DNA"/>
</dbReference>
<proteinExistence type="predicted"/>
<organism evidence="1 2">
    <name type="scientific">Streptomyces hirsutus</name>
    <dbReference type="NCBI Taxonomy" id="35620"/>
    <lineage>
        <taxon>Bacteria</taxon>
        <taxon>Bacillati</taxon>
        <taxon>Actinomycetota</taxon>
        <taxon>Actinomycetes</taxon>
        <taxon>Kitasatosporales</taxon>
        <taxon>Streptomycetaceae</taxon>
        <taxon>Streptomyces</taxon>
    </lineage>
</organism>
<protein>
    <submittedName>
        <fullName evidence="1">Uncharacterized protein</fullName>
    </submittedName>
</protein>
<evidence type="ECO:0000313" key="2">
    <source>
        <dbReference type="Proteomes" id="UP001335325"/>
    </source>
</evidence>
<reference evidence="1 2" key="1">
    <citation type="submission" date="2022-10" db="EMBL/GenBank/DDBJ databases">
        <title>The complete genomes of actinobacterial strains from the NBC collection.</title>
        <authorList>
            <person name="Joergensen T.S."/>
            <person name="Alvarez Arevalo M."/>
            <person name="Sterndorff E.B."/>
            <person name="Faurdal D."/>
            <person name="Vuksanovic O."/>
            <person name="Mourched A.-S."/>
            <person name="Charusanti P."/>
            <person name="Shaw S."/>
            <person name="Blin K."/>
            <person name="Weber T."/>
        </authorList>
    </citation>
    <scope>NUCLEOTIDE SEQUENCE [LARGE SCALE GENOMIC DNA]</scope>
    <source>
        <strain evidence="1 2">NBC 01753</strain>
    </source>
</reference>
<sequence>MNPADVISGFPGVTVFEGVPDAWHWSPAPGLDFAAALSPDGEHLFQVNARDTYDQELVGALLVAARENSSRLLTDGVPLSTLPGFRHPGRGFEVVAAARPGIHRYHEVQQPELQKATWAVFPGYECEFAEPARYFGDDARKSFIKFLNPADLDRGPNPFLRMWWNNTVTKAGTEEPGGILAATSTLYRELELLEGAQGSFVRYENFRGEIYHVEWDARRDALTLQGTSGGGEPRDIESAALLSFAENSLR</sequence>
<accession>A0ABZ1GSQ6</accession>
<gene>
    <name evidence="1" type="ORF">OIE73_23180</name>
</gene>
<dbReference type="RefSeq" id="WP_326754268.1">
    <property type="nucleotide sequence ID" value="NZ_CP109134.1"/>
</dbReference>
<name>A0ABZ1GSQ6_9ACTN</name>